<dbReference type="SUPFAM" id="SSF56436">
    <property type="entry name" value="C-type lectin-like"/>
    <property type="match status" value="1"/>
</dbReference>
<feature type="chain" id="PRO_5045277500" evidence="2">
    <location>
        <begin position="23"/>
        <end position="551"/>
    </location>
</feature>
<evidence type="ECO:0000256" key="1">
    <source>
        <dbReference type="ARBA" id="ARBA00022536"/>
    </source>
</evidence>
<reference evidence="4" key="1">
    <citation type="submission" date="2025-08" db="UniProtKB">
        <authorList>
            <consortium name="RefSeq"/>
        </authorList>
    </citation>
    <scope>IDENTIFICATION</scope>
</reference>
<dbReference type="PANTHER" id="PTHR24043">
    <property type="entry name" value="SCAVENGER RECEPTOR CLASS F"/>
    <property type="match status" value="1"/>
</dbReference>
<dbReference type="InterPro" id="IPR042635">
    <property type="entry name" value="MEGF10/SREC1/2-like"/>
</dbReference>
<proteinExistence type="predicted"/>
<gene>
    <name evidence="4" type="primary">LOC101860525</name>
</gene>
<feature type="signal peptide" evidence="2">
    <location>
        <begin position="1"/>
        <end position="22"/>
    </location>
</feature>
<dbReference type="Gene3D" id="2.170.300.10">
    <property type="entry name" value="Tie2 ligand-binding domain superfamily"/>
    <property type="match status" value="1"/>
</dbReference>
<dbReference type="RefSeq" id="XP_005107571.2">
    <property type="nucleotide sequence ID" value="XM_005107514.3"/>
</dbReference>
<evidence type="ECO:0000313" key="4">
    <source>
        <dbReference type="RefSeq" id="XP_005107571.2"/>
    </source>
</evidence>
<dbReference type="PANTHER" id="PTHR24043:SF8">
    <property type="entry name" value="EGF-LIKE DOMAIN-CONTAINING PROTEIN"/>
    <property type="match status" value="1"/>
</dbReference>
<organism evidence="3 4">
    <name type="scientific">Aplysia californica</name>
    <name type="common">California sea hare</name>
    <dbReference type="NCBI Taxonomy" id="6500"/>
    <lineage>
        <taxon>Eukaryota</taxon>
        <taxon>Metazoa</taxon>
        <taxon>Spiralia</taxon>
        <taxon>Lophotrochozoa</taxon>
        <taxon>Mollusca</taxon>
        <taxon>Gastropoda</taxon>
        <taxon>Heterobranchia</taxon>
        <taxon>Euthyneura</taxon>
        <taxon>Tectipleura</taxon>
        <taxon>Aplysiida</taxon>
        <taxon>Aplysioidea</taxon>
        <taxon>Aplysiidae</taxon>
        <taxon>Aplysia</taxon>
    </lineage>
</organism>
<protein>
    <submittedName>
        <fullName evidence="4">Protein draper</fullName>
    </submittedName>
</protein>
<evidence type="ECO:0000256" key="2">
    <source>
        <dbReference type="SAM" id="SignalP"/>
    </source>
</evidence>
<dbReference type="InterPro" id="IPR016187">
    <property type="entry name" value="CTDL_fold"/>
</dbReference>
<keyword evidence="2" id="KW-0732">Signal</keyword>
<accession>A0ABM0K302</accession>
<sequence length="551" mass="60877">MAEVFLAVAITLTSLSVPASRARKCSQLERRVFFAKTDYVISFWDAHERCAELGGNMADFSSWTKNPKERMSWMRNISDTFIMGGRAFGNNNILRWYAGFKVPSKKPFPWGHGEPKSTSDHKCIFMNNGIVRTGKCHSWKTNSVRGLCQLTDSEKKYQNAKCTLCLCPGAERPLCKNGRCDLPCVELVEGDSCLRYPCKKFEWNPPKCDKTCVCTDGCDSITGKCRGACSPAWYDDGDSKSCNRTWYEAGKFGQYDTNNLTGCACRGDTWCSFEGSCMSCWPGAGGKYCAESDCPIQQYGRDCEKTCHCADPVKCAQEQGQCLQMPFKGCSGKWLGRSCTETICSTGLFGPNCRYICACKYGEQCDLDSGSCAAGCEDGWMGLSCNDTSCSVGKYGTECLEDCVGCKLGEKCDRKTGRCLSSYINKRSACDDPNKYGYNCDKKCTFKVIGLCTGCDRDFGDRCGECKYGYHLNADGLCQECPDNTFGIRCHGSCDVSCNENIYGCNKFKFECYENCQSFVKTPCNVLCSAPCPDGTFCDVGRTNSCQGKRA</sequence>
<keyword evidence="1" id="KW-0245">EGF-like domain</keyword>
<dbReference type="GeneID" id="101860525"/>
<dbReference type="Proteomes" id="UP000694888">
    <property type="component" value="Unplaced"/>
</dbReference>
<evidence type="ECO:0000313" key="3">
    <source>
        <dbReference type="Proteomes" id="UP000694888"/>
    </source>
</evidence>
<dbReference type="CDD" id="cd00037">
    <property type="entry name" value="CLECT"/>
    <property type="match status" value="1"/>
</dbReference>
<name>A0ABM0K302_APLCA</name>
<keyword evidence="3" id="KW-1185">Reference proteome</keyword>